<dbReference type="OrthoDB" id="7058888at2"/>
<gene>
    <name evidence="1" type="ORF">SAMN04490195_2217</name>
</gene>
<protein>
    <submittedName>
        <fullName evidence="1">Uncharacterized protein</fullName>
    </submittedName>
</protein>
<dbReference type="AlphaFoldDB" id="A0A1H1EIJ6"/>
<reference evidence="2" key="1">
    <citation type="submission" date="2016-10" db="EMBL/GenBank/DDBJ databases">
        <authorList>
            <person name="Varghese N."/>
            <person name="Submissions S."/>
        </authorList>
    </citation>
    <scope>NUCLEOTIDE SEQUENCE [LARGE SCALE GENOMIC DNA]</scope>
    <source>
        <strain evidence="2">BS3775</strain>
    </source>
</reference>
<name>A0A1H1EIJ6_9PSED</name>
<dbReference type="EMBL" id="FNKJ01000003">
    <property type="protein sequence ID" value="SDQ88611.1"/>
    <property type="molecule type" value="Genomic_DNA"/>
</dbReference>
<dbReference type="RefSeq" id="WP_139204777.1">
    <property type="nucleotide sequence ID" value="NZ_FNKJ01000003.1"/>
</dbReference>
<keyword evidence="2" id="KW-1185">Reference proteome</keyword>
<accession>A0A1H1EIJ6</accession>
<dbReference type="Proteomes" id="UP000199570">
    <property type="component" value="Unassembled WGS sequence"/>
</dbReference>
<evidence type="ECO:0000313" key="1">
    <source>
        <dbReference type="EMBL" id="SDQ88611.1"/>
    </source>
</evidence>
<proteinExistence type="predicted"/>
<organism evidence="1 2">
    <name type="scientific">Pseudomonas moorei</name>
    <dbReference type="NCBI Taxonomy" id="395599"/>
    <lineage>
        <taxon>Bacteria</taxon>
        <taxon>Pseudomonadati</taxon>
        <taxon>Pseudomonadota</taxon>
        <taxon>Gammaproteobacteria</taxon>
        <taxon>Pseudomonadales</taxon>
        <taxon>Pseudomonadaceae</taxon>
        <taxon>Pseudomonas</taxon>
    </lineage>
</organism>
<evidence type="ECO:0000313" key="2">
    <source>
        <dbReference type="Proteomes" id="UP000199570"/>
    </source>
</evidence>
<sequence>MEVSKFISKCDEYFAEYEAAGYRTPKGYEKIYSLARHNIGDPKTVLRACTYLRQKMVIMRHQQKLNHEKYFPVLDAIRDAARQAPAQGILVPPETDWSELLKIVIENRKELCFFDGPASSPLDEKLDTFASSYQRLTSIGVEIVERDYQFYISEQSNRLIQSEIERLCAAYGGDNMLVALTQRLGKTFNSTTGRFMEYRRVSMGTTSVQAALPFGYLFALGVKHAGSKGFRNSSHFDHLLIFISDLIVVFEIQPYSQFEAMHLGEEVMLDFIKKNMLYDSLVGLPQIKANCAFDLIKLVHTKFSEANYYSHNVKIKDVTRVALALISLSDTRRFTTVTAKEIASKTGIAEFKVQEAVERVLSAASGSANSELVFPPSSLAIDHYFKPIIKVGNQYRILPKSIASLGALNAVCNCISRPDDEWSNPKDSALGYAIEDFLRDKLIRKGISIFHGNRIGGELELESDLICETNDKIYIFEMKKKGLTRQALSGDEPKILSDLADSVLATHVQAMRIENVLKNNGSITLANDGNEKTVYLNGRAVTRVSVSLHDFGALQDKTVLQRILTIAVFSEVRHPDKKIDENLKKWRKHSTELQRLAGENGEIGVKGRIPFYSSLFMSIPQIIMVLENSDTPGGFFKHMASLVSMTTGSRDTYTEFLNRLHFVEQCKAEGLDI</sequence>